<feature type="transmembrane region" description="Helical" evidence="9">
    <location>
        <begin position="344"/>
        <end position="364"/>
    </location>
</feature>
<keyword evidence="8" id="KW-0175">Coiled coil</keyword>
<feature type="transmembrane region" description="Helical" evidence="9">
    <location>
        <begin position="967"/>
        <end position="986"/>
    </location>
</feature>
<feature type="transmembrane region" description="Helical" evidence="9">
    <location>
        <begin position="869"/>
        <end position="888"/>
    </location>
</feature>
<dbReference type="Gene3D" id="3.30.70.1440">
    <property type="entry name" value="Multidrug efflux transporter AcrB pore domain"/>
    <property type="match status" value="1"/>
</dbReference>
<dbReference type="SUPFAM" id="SSF82693">
    <property type="entry name" value="Multidrug efflux transporter AcrB pore domain, PN1, PN2, PC1 and PC2 subdomains"/>
    <property type="match status" value="2"/>
</dbReference>
<dbReference type="Pfam" id="PF00873">
    <property type="entry name" value="ACR_tran"/>
    <property type="match status" value="1"/>
</dbReference>
<evidence type="ECO:0000256" key="1">
    <source>
        <dbReference type="ARBA" id="ARBA00004651"/>
    </source>
</evidence>
<dbReference type="PANTHER" id="PTHR32063">
    <property type="match status" value="1"/>
</dbReference>
<dbReference type="InterPro" id="IPR027463">
    <property type="entry name" value="AcrB_DN_DC_subdom"/>
</dbReference>
<evidence type="ECO:0000256" key="6">
    <source>
        <dbReference type="ARBA" id="ARBA00022989"/>
    </source>
</evidence>
<evidence type="ECO:0000256" key="3">
    <source>
        <dbReference type="ARBA" id="ARBA00022448"/>
    </source>
</evidence>
<dbReference type="PANTHER" id="PTHR32063:SF24">
    <property type="entry name" value="CATION EFFLUX SYSTEM (ACRB_ACRD_ACRF FAMILY)"/>
    <property type="match status" value="1"/>
</dbReference>
<accession>A0A0P1MUK2</accession>
<name>A0A0P1P5B5_9BACT</name>
<dbReference type="InterPro" id="IPR001036">
    <property type="entry name" value="Acrflvin-R"/>
</dbReference>
<accession>A0A0P1LU42</accession>
<dbReference type="Proteomes" id="UP000182200">
    <property type="component" value="Unassembled WGS sequence"/>
</dbReference>
<dbReference type="EMBL" id="CZVI01000002">
    <property type="protein sequence ID" value="CUS78783.1"/>
    <property type="molecule type" value="Genomic_DNA"/>
</dbReference>
<feature type="transmembrane region" description="Helical" evidence="9">
    <location>
        <begin position="998"/>
        <end position="1024"/>
    </location>
</feature>
<dbReference type="NCBIfam" id="TIGR00914">
    <property type="entry name" value="2A0601"/>
    <property type="match status" value="1"/>
</dbReference>
<dbReference type="GO" id="GO:0005886">
    <property type="term" value="C:plasma membrane"/>
    <property type="evidence" value="ECO:0007669"/>
    <property type="project" value="UniProtKB-SubCell"/>
</dbReference>
<feature type="transmembrane region" description="Helical" evidence="9">
    <location>
        <begin position="371"/>
        <end position="390"/>
    </location>
</feature>
<feature type="transmembrane region" description="Helical" evidence="9">
    <location>
        <begin position="478"/>
        <end position="501"/>
    </location>
</feature>
<keyword evidence="3" id="KW-0813">Transport</keyword>
<dbReference type="EMBL" id="FAOP01000004">
    <property type="protein sequence ID" value="CUU03678.1"/>
    <property type="molecule type" value="Genomic_DNA"/>
</dbReference>
<feature type="transmembrane region" description="Helical" evidence="9">
    <location>
        <begin position="446"/>
        <end position="466"/>
    </location>
</feature>
<accession>A0A0P1LFZ8</accession>
<dbReference type="Gene3D" id="3.30.2090.10">
    <property type="entry name" value="Multidrug efflux transporter AcrB TolC docking domain, DN and DC subdomains"/>
    <property type="match status" value="2"/>
</dbReference>
<accession>A0A0P1LET3</accession>
<evidence type="ECO:0000256" key="4">
    <source>
        <dbReference type="ARBA" id="ARBA00022475"/>
    </source>
</evidence>
<evidence type="ECO:0000313" key="10">
    <source>
        <dbReference type="EMBL" id="CUS78783.1"/>
    </source>
</evidence>
<evidence type="ECO:0000256" key="5">
    <source>
        <dbReference type="ARBA" id="ARBA00022692"/>
    </source>
</evidence>
<evidence type="ECO:0000256" key="8">
    <source>
        <dbReference type="SAM" id="Coils"/>
    </source>
</evidence>
<accession>A0A0S4MXM0</accession>
<proteinExistence type="inferred from homology"/>
<accession>A0A0P1LC98</accession>
<dbReference type="SUPFAM" id="SSF82866">
    <property type="entry name" value="Multidrug efflux transporter AcrB transmembrane domain"/>
    <property type="match status" value="2"/>
</dbReference>
<dbReference type="Gene3D" id="3.30.70.1430">
    <property type="entry name" value="Multidrug efflux transporter AcrB pore domain"/>
    <property type="match status" value="2"/>
</dbReference>
<accession>A0A0P1LBD9</accession>
<evidence type="ECO:0000313" key="13">
    <source>
        <dbReference type="Proteomes" id="UP000182200"/>
    </source>
</evidence>
<dbReference type="PRINTS" id="PR00702">
    <property type="entry name" value="ACRIFLAVINRP"/>
</dbReference>
<reference evidence="10 13" key="1">
    <citation type="submission" date="2015-11" db="EMBL/GenBank/DDBJ databases">
        <authorList>
            <person name="Varghese N."/>
        </authorList>
    </citation>
    <scope>NUCLEOTIDE SEQUENCE [LARGE SCALE GENOMIC DNA]</scope>
    <source>
        <strain evidence="10 13">JGI-8</strain>
    </source>
</reference>
<evidence type="ECO:0000256" key="7">
    <source>
        <dbReference type="ARBA" id="ARBA00023136"/>
    </source>
</evidence>
<comment type="similarity">
    <text evidence="2">Belongs to the resistance-nodulation-cell division (RND) (TC 2.A.6) family.</text>
</comment>
<protein>
    <submittedName>
        <fullName evidence="11">Cobalt-zinc-cadmium resistance protein CzcA</fullName>
    </submittedName>
</protein>
<keyword evidence="13" id="KW-1185">Reference proteome</keyword>
<dbReference type="STRING" id="1633631.GCA_001442925_00812"/>
<evidence type="ECO:0000256" key="9">
    <source>
        <dbReference type="SAM" id="Phobius"/>
    </source>
</evidence>
<evidence type="ECO:0000313" key="12">
    <source>
        <dbReference type="Proteomes" id="UP000182011"/>
    </source>
</evidence>
<dbReference type="Gene3D" id="1.20.1640.10">
    <property type="entry name" value="Multidrug efflux transporter AcrB transmembrane domain"/>
    <property type="match status" value="2"/>
</dbReference>
<dbReference type="InterPro" id="IPR004763">
    <property type="entry name" value="CusA-like"/>
</dbReference>
<feature type="transmembrane region" description="Helical" evidence="9">
    <location>
        <begin position="533"/>
        <end position="553"/>
    </location>
</feature>
<feature type="transmembrane region" description="Helical" evidence="9">
    <location>
        <begin position="920"/>
        <end position="946"/>
    </location>
</feature>
<dbReference type="OrthoDB" id="9791035at2"/>
<sequence>MIERILRFSLKQKLLVLFGVILLIAGGIAALRVLPIDAVPDVTNIQVQIITSSPTLAPLEVERYITFPIEVAMSGLPGVEEIRSISKFGLSVVTVVFHDNVDIYFARQLVFERLQTAKENIPPEFGTPKLGPISTGLGEIYQYIVRPKDKSVKQDSTWLMETRTLQDWIVKRHLLTVPGVNEVNSWGGIEKQYQVLVDPQKLLSYNLTLRDVFNAIAENNANAGGAYIEHANEQYLIRGSGLVQNIEDIKNIIVKTNNNGTPIYVHNVADVKIDGAIRQGAVTMNDNGEVVAGIVMMLKGENSRVVVNRVKEKIEAIKRALPDTVTIEPFYDRTELVNKTIRTVTTNLIEGGILVILILILLLFNLRGGFIVASVIPLSMLFAVIMMVATGVSGNLMSLGAIDFGLIVDGAVVMVENAVRRLNEKRNELTTEETLLESALEVGRPIVFGVGIIIIVYLPIMTLTGMEGKMFRPMAYTVTYALIGALILSLTYVPAMNALIFRKGNVAEKESPIITFAKRIYVPLLRKILHKRVIVAGVAATLVVISLIIFPFLGSEFIPQLDEGSIAIQVLRLPSSSLTTAVNTSSLIEKEILKFPEVNYVVSKTGRAEIGTDPMGVEMSDILVMLKPEEEWKTGRTKEELVNAMSKELSKFPGMIFSFSQPIQLRVAELIAGVRSDIAIKIFGEDLDTLKEKAEEIAKVVSKIRGAADVKVEQVSGLPQLVIKPDRAKIARYGINVADVNQIIEIAIAGKSAGEVFEGEKRFDLVVRFKEDARNNIDAIKNILVPTPNGSNIPLSQIADVYIEEGPAQISREHGQRRIVVELNVRGRDIGSFVEEAEKIIYEKVKLPPGYYLEWGGTFEQLQRARERLAVVVPLSLFLIFLLLFISFGSIRNVLLVFTGIPFAIVGGIFSLLIRGMHFSISAGVGFIALFGVAVLNGIVMVSFINKLRQEGKPLEEAVIEGATIRLRPVLMTALVASLGFIPMAISTGAGAEVQRPLATVVIGGLITSTLLTLFVLPTLYMWFEKQKEEPEL</sequence>
<keyword evidence="6 9" id="KW-1133">Transmembrane helix</keyword>
<dbReference type="RefSeq" id="WP_047134165.1">
    <property type="nucleotide sequence ID" value="NZ_CZVI01000002.1"/>
</dbReference>
<feature type="transmembrane region" description="Helical" evidence="9">
    <location>
        <begin position="396"/>
        <end position="415"/>
    </location>
</feature>
<accession>A0A0P1MRX1</accession>
<dbReference type="Gene3D" id="3.30.70.1320">
    <property type="entry name" value="Multidrug efflux transporter AcrB pore domain like"/>
    <property type="match status" value="1"/>
</dbReference>
<keyword evidence="4" id="KW-1003">Cell membrane</keyword>
<dbReference type="SUPFAM" id="SSF82714">
    <property type="entry name" value="Multidrug efflux transporter AcrB TolC docking domain, DN and DC subdomains"/>
    <property type="match status" value="2"/>
</dbReference>
<gene>
    <name evidence="11" type="ORF">JGI4_00813</name>
    <name evidence="10" type="ORF">JGI8_00247</name>
</gene>
<dbReference type="GO" id="GO:0008324">
    <property type="term" value="F:monoatomic cation transmembrane transporter activity"/>
    <property type="evidence" value="ECO:0007669"/>
    <property type="project" value="InterPro"/>
</dbReference>
<accession>A0A0P1P5B5</accession>
<keyword evidence="7 9" id="KW-0472">Membrane</keyword>
<feature type="transmembrane region" description="Helical" evidence="9">
    <location>
        <begin position="895"/>
        <end position="914"/>
    </location>
</feature>
<feature type="coiled-coil region" evidence="8">
    <location>
        <begin position="412"/>
        <end position="439"/>
    </location>
</feature>
<dbReference type="GO" id="GO:0042910">
    <property type="term" value="F:xenobiotic transmembrane transporter activity"/>
    <property type="evidence" value="ECO:0007669"/>
    <property type="project" value="TreeGrafter"/>
</dbReference>
<organism evidence="11 12">
    <name type="scientific">Candidatus Kryptonium thompsonii</name>
    <dbReference type="NCBI Taxonomy" id="1633631"/>
    <lineage>
        <taxon>Bacteria</taxon>
        <taxon>Pseudomonadati</taxon>
        <taxon>Candidatus Kryptoniota</taxon>
        <taxon>Candidatus Kryptonium</taxon>
    </lineage>
</organism>
<dbReference type="AlphaFoldDB" id="A0A0P1P5B5"/>
<reference evidence="11 12" key="2">
    <citation type="submission" date="2015-11" db="EMBL/GenBank/DDBJ databases">
        <authorList>
            <person name="Zhang Y."/>
            <person name="Guo Z."/>
        </authorList>
    </citation>
    <scope>NUCLEOTIDE SEQUENCE [LARGE SCALE GENOMIC DNA]</scope>
    <source>
        <strain evidence="11">JGI-4</strain>
    </source>
</reference>
<evidence type="ECO:0000313" key="11">
    <source>
        <dbReference type="EMBL" id="CUU03678.1"/>
    </source>
</evidence>
<dbReference type="Proteomes" id="UP000182011">
    <property type="component" value="Unassembled WGS sequence"/>
</dbReference>
<comment type="subcellular location">
    <subcellularLocation>
        <location evidence="1">Cell membrane</location>
        <topology evidence="1">Multi-pass membrane protein</topology>
    </subcellularLocation>
</comment>
<keyword evidence="5 9" id="KW-0812">Transmembrane</keyword>
<evidence type="ECO:0000256" key="2">
    <source>
        <dbReference type="ARBA" id="ARBA00010942"/>
    </source>
</evidence>